<dbReference type="Proteomes" id="UP000027195">
    <property type="component" value="Unassembled WGS sequence"/>
</dbReference>
<dbReference type="GO" id="GO:0042973">
    <property type="term" value="F:glucan endo-1,3-beta-D-glucosidase activity"/>
    <property type="evidence" value="ECO:0007669"/>
    <property type="project" value="UniProtKB-EC"/>
</dbReference>
<comment type="similarity">
    <text evidence="3">Belongs to the glycosyl hydrolase 17 family.</text>
</comment>
<feature type="chain" id="PRO_5001641705" description="glucan endo-1,3-beta-D-glucosidase" evidence="15">
    <location>
        <begin position="20"/>
        <end position="349"/>
    </location>
</feature>
<organism evidence="16 17">
    <name type="scientific">Botryobasidium botryosum (strain FD-172 SS1)</name>
    <dbReference type="NCBI Taxonomy" id="930990"/>
    <lineage>
        <taxon>Eukaryota</taxon>
        <taxon>Fungi</taxon>
        <taxon>Dikarya</taxon>
        <taxon>Basidiomycota</taxon>
        <taxon>Agaricomycotina</taxon>
        <taxon>Agaricomycetes</taxon>
        <taxon>Cantharellales</taxon>
        <taxon>Botryobasidiaceae</taxon>
        <taxon>Botryobasidium</taxon>
    </lineage>
</organism>
<keyword evidence="9" id="KW-0119">Carbohydrate metabolism</keyword>
<gene>
    <name evidence="16" type="ORF">BOTBODRAFT_123934</name>
</gene>
<evidence type="ECO:0000313" key="17">
    <source>
        <dbReference type="Proteomes" id="UP000027195"/>
    </source>
</evidence>
<reference evidence="17" key="1">
    <citation type="journal article" date="2014" name="Proc. Natl. Acad. Sci. U.S.A.">
        <title>Extensive sampling of basidiomycete genomes demonstrates inadequacy of the white-rot/brown-rot paradigm for wood decay fungi.</title>
        <authorList>
            <person name="Riley R."/>
            <person name="Salamov A.A."/>
            <person name="Brown D.W."/>
            <person name="Nagy L.G."/>
            <person name="Floudas D."/>
            <person name="Held B.W."/>
            <person name="Levasseur A."/>
            <person name="Lombard V."/>
            <person name="Morin E."/>
            <person name="Otillar R."/>
            <person name="Lindquist E.A."/>
            <person name="Sun H."/>
            <person name="LaButti K.M."/>
            <person name="Schmutz J."/>
            <person name="Jabbour D."/>
            <person name="Luo H."/>
            <person name="Baker S.E."/>
            <person name="Pisabarro A.G."/>
            <person name="Walton J.D."/>
            <person name="Blanchette R.A."/>
            <person name="Henrissat B."/>
            <person name="Martin F."/>
            <person name="Cullen D."/>
            <person name="Hibbett D.S."/>
            <person name="Grigoriev I.V."/>
        </authorList>
    </citation>
    <scope>NUCLEOTIDE SEQUENCE [LARGE SCALE GENOMIC DNA]</scope>
    <source>
        <strain evidence="17">FD-172 SS1</strain>
    </source>
</reference>
<dbReference type="GO" id="GO:0009986">
    <property type="term" value="C:cell surface"/>
    <property type="evidence" value="ECO:0007669"/>
    <property type="project" value="TreeGrafter"/>
</dbReference>
<keyword evidence="7" id="KW-0472">Membrane</keyword>
<dbReference type="SUPFAM" id="SSF51445">
    <property type="entry name" value="(Trans)glycosidases"/>
    <property type="match status" value="1"/>
</dbReference>
<dbReference type="GO" id="GO:0005886">
    <property type="term" value="C:plasma membrane"/>
    <property type="evidence" value="ECO:0007669"/>
    <property type="project" value="UniProtKB-SubCell"/>
</dbReference>
<dbReference type="GO" id="GO:0009277">
    <property type="term" value="C:fungal-type cell wall"/>
    <property type="evidence" value="ECO:0007669"/>
    <property type="project" value="TreeGrafter"/>
</dbReference>
<evidence type="ECO:0000256" key="9">
    <source>
        <dbReference type="ARBA" id="ARBA00023277"/>
    </source>
</evidence>
<dbReference type="GO" id="GO:0000272">
    <property type="term" value="P:polysaccharide catabolic process"/>
    <property type="evidence" value="ECO:0007669"/>
    <property type="project" value="UniProtKB-KW"/>
</dbReference>
<dbReference type="HOGENOM" id="CLU_052206_0_0_1"/>
<comment type="function">
    <text evidence="12">Glucanases play a role in cell expansion during growth, in cell-cell fusion during mating, and in spore release during sporulation. This enzyme may be involved in beta-glucan degradation. Active on laminarin and lichenan.</text>
</comment>
<evidence type="ECO:0000256" key="4">
    <source>
        <dbReference type="ARBA" id="ARBA00012780"/>
    </source>
</evidence>
<dbReference type="GO" id="GO:0071555">
    <property type="term" value="P:cell wall organization"/>
    <property type="evidence" value="ECO:0007669"/>
    <property type="project" value="UniProtKB-KW"/>
</dbReference>
<keyword evidence="10" id="KW-0961">Cell wall biogenesis/degradation</keyword>
<name>A0A067N0C7_BOTB1</name>
<dbReference type="GO" id="GO:0005576">
    <property type="term" value="C:extracellular region"/>
    <property type="evidence" value="ECO:0007669"/>
    <property type="project" value="TreeGrafter"/>
</dbReference>
<evidence type="ECO:0000256" key="3">
    <source>
        <dbReference type="ARBA" id="ARBA00008773"/>
    </source>
</evidence>
<keyword evidence="8" id="KW-0325">Glycoprotein</keyword>
<accession>A0A067N0C7</accession>
<evidence type="ECO:0000256" key="6">
    <source>
        <dbReference type="ARBA" id="ARBA00022801"/>
    </source>
</evidence>
<dbReference type="InParanoid" id="A0A067N0C7"/>
<keyword evidence="11" id="KW-0624">Polysaccharide degradation</keyword>
<evidence type="ECO:0000256" key="13">
    <source>
        <dbReference type="ARBA" id="ARBA00042373"/>
    </source>
</evidence>
<keyword evidence="6 16" id="KW-0378">Hydrolase</keyword>
<dbReference type="EC" id="3.2.1.39" evidence="4"/>
<feature type="signal peptide" evidence="15">
    <location>
        <begin position="1"/>
        <end position="19"/>
    </location>
</feature>
<dbReference type="EMBL" id="KL198017">
    <property type="protein sequence ID" value="KDQ20380.1"/>
    <property type="molecule type" value="Genomic_DNA"/>
</dbReference>
<comment type="subcellular location">
    <subcellularLocation>
        <location evidence="2">Cell membrane</location>
        <topology evidence="2">Single-pass type II membrane protein</topology>
    </subcellularLocation>
</comment>
<evidence type="ECO:0000256" key="5">
    <source>
        <dbReference type="ARBA" id="ARBA00022475"/>
    </source>
</evidence>
<sequence>MVLSSILFATAALAAVSLGTPVAIVGNQVNTTAASGCFPAIGFTPPSGTPTTPVASWWCNEQDEQGFYGFSYAVNDCPSATQIAKDFTRMRKDFNARYVRIYAACDTSGFYDRIITAAYNAGIGVYAVIWFGFDGTNEWMGRRDALINTVKNNPLARYVIRSIDVGSEPLYDWVLSPKDLAAQVTNVKNQVGTYGVKVSISEMQYGYTVQGDSKAVLNAIDAVHAHQIPFFDGDAKDGGNANAWNSVSKSTSWFVSNTASSKKIIFTQTGWPSNSNIWKPNSASAVASVASEQAFFNLLDTRCADLKAMTPKGGVGWFWQIWSDPQLDGWGALDWNGNPKFKFAPKTSC</sequence>
<evidence type="ECO:0000256" key="12">
    <source>
        <dbReference type="ARBA" id="ARBA00037649"/>
    </source>
</evidence>
<evidence type="ECO:0000313" key="16">
    <source>
        <dbReference type="EMBL" id="KDQ20380.1"/>
    </source>
</evidence>
<protein>
    <recommendedName>
        <fullName evidence="4">glucan endo-1,3-beta-D-glucosidase</fullName>
        <ecNumber evidence="4">3.2.1.39</ecNumber>
    </recommendedName>
    <alternativeName>
        <fullName evidence="14">Endo-1,3-beta-glucanase btgC</fullName>
    </alternativeName>
    <alternativeName>
        <fullName evidence="13">Laminarinase btgC</fullName>
    </alternativeName>
</protein>
<evidence type="ECO:0000256" key="7">
    <source>
        <dbReference type="ARBA" id="ARBA00023136"/>
    </source>
</evidence>
<evidence type="ECO:0000256" key="11">
    <source>
        <dbReference type="ARBA" id="ARBA00023326"/>
    </source>
</evidence>
<dbReference type="InterPro" id="IPR017853">
    <property type="entry name" value="GH"/>
</dbReference>
<dbReference type="InterPro" id="IPR050732">
    <property type="entry name" value="Beta-glucan_modifiers"/>
</dbReference>
<dbReference type="OrthoDB" id="77201at2759"/>
<keyword evidence="17" id="KW-1185">Reference proteome</keyword>
<evidence type="ECO:0000256" key="14">
    <source>
        <dbReference type="ARBA" id="ARBA00043078"/>
    </source>
</evidence>
<dbReference type="PANTHER" id="PTHR16631:SF17">
    <property type="entry name" value="GLUCAN ENDO-1,3-BETA-GLUCOSIDASE BTGC"/>
    <property type="match status" value="1"/>
</dbReference>
<comment type="catalytic activity">
    <reaction evidence="1">
        <text>Hydrolysis of (1-&gt;3)-beta-D-glucosidic linkages in (1-&gt;3)-beta-D-glucans.</text>
        <dbReference type="EC" id="3.2.1.39"/>
    </reaction>
</comment>
<dbReference type="AlphaFoldDB" id="A0A067N0C7"/>
<keyword evidence="15" id="KW-0732">Signal</keyword>
<evidence type="ECO:0000256" key="2">
    <source>
        <dbReference type="ARBA" id="ARBA00004401"/>
    </source>
</evidence>
<keyword evidence="5" id="KW-1003">Cell membrane</keyword>
<dbReference type="PANTHER" id="PTHR16631">
    <property type="entry name" value="GLUCAN 1,3-BETA-GLUCOSIDASE"/>
    <property type="match status" value="1"/>
</dbReference>
<evidence type="ECO:0000256" key="10">
    <source>
        <dbReference type="ARBA" id="ARBA00023316"/>
    </source>
</evidence>
<evidence type="ECO:0000256" key="1">
    <source>
        <dbReference type="ARBA" id="ARBA00000382"/>
    </source>
</evidence>
<evidence type="ECO:0000256" key="8">
    <source>
        <dbReference type="ARBA" id="ARBA00023180"/>
    </source>
</evidence>
<evidence type="ECO:0000256" key="15">
    <source>
        <dbReference type="SAM" id="SignalP"/>
    </source>
</evidence>
<proteinExistence type="inferred from homology"/>